<evidence type="ECO:0000259" key="11">
    <source>
        <dbReference type="Pfam" id="PF12022"/>
    </source>
</evidence>
<protein>
    <recommendedName>
        <fullName evidence="3">Conserved oligomeric Golgi complex subunit 2</fullName>
    </recommendedName>
    <alternativeName>
        <fullName evidence="8">Component of oligomeric Golgi complex 2</fullName>
    </alternativeName>
</protein>
<dbReference type="GO" id="GO:0015031">
    <property type="term" value="P:protein transport"/>
    <property type="evidence" value="ECO:0007669"/>
    <property type="project" value="UniProtKB-KW"/>
</dbReference>
<evidence type="ECO:0000256" key="5">
    <source>
        <dbReference type="ARBA" id="ARBA00022927"/>
    </source>
</evidence>
<comment type="subcellular location">
    <subcellularLocation>
        <location evidence="1">Golgi apparatus membrane</location>
        <topology evidence="1">Peripheral membrane protein</topology>
    </subcellularLocation>
</comment>
<evidence type="ECO:0000256" key="4">
    <source>
        <dbReference type="ARBA" id="ARBA00022448"/>
    </source>
</evidence>
<dbReference type="InterPro" id="IPR024603">
    <property type="entry name" value="COG_complex_COG2_C"/>
</dbReference>
<gene>
    <name evidence="12" type="ORF">g.11203</name>
    <name evidence="13" type="ORF">g.11204</name>
</gene>
<dbReference type="GO" id="GO:0000139">
    <property type="term" value="C:Golgi membrane"/>
    <property type="evidence" value="ECO:0007669"/>
    <property type="project" value="UniProtKB-SubCell"/>
</dbReference>
<keyword evidence="4" id="KW-0813">Transport</keyword>
<evidence type="ECO:0000256" key="8">
    <source>
        <dbReference type="ARBA" id="ARBA00031344"/>
    </source>
</evidence>
<dbReference type="GO" id="GO:0017119">
    <property type="term" value="C:Golgi transport complex"/>
    <property type="evidence" value="ECO:0007669"/>
    <property type="project" value="TreeGrafter"/>
</dbReference>
<evidence type="ECO:0000256" key="6">
    <source>
        <dbReference type="ARBA" id="ARBA00023034"/>
    </source>
</evidence>
<evidence type="ECO:0000259" key="10">
    <source>
        <dbReference type="Pfam" id="PF06148"/>
    </source>
</evidence>
<dbReference type="EMBL" id="GEDC01020422">
    <property type="protein sequence ID" value="JAS16876.1"/>
    <property type="molecule type" value="Transcribed_RNA"/>
</dbReference>
<dbReference type="PANTHER" id="PTHR12961">
    <property type="entry name" value="CONSERVED OLIGOMERIC GOLGI COMPLEX COMPONENT 2"/>
    <property type="match status" value="1"/>
</dbReference>
<feature type="domain" description="COG complex component COG2 C-terminal" evidence="11">
    <location>
        <begin position="363"/>
        <end position="645"/>
    </location>
</feature>
<feature type="domain" description="Conserved oligomeric Golgi complex subunit 2 N-terminal" evidence="10">
    <location>
        <begin position="16"/>
        <end position="89"/>
    </location>
</feature>
<evidence type="ECO:0000256" key="9">
    <source>
        <dbReference type="SAM" id="MobiDB-lite"/>
    </source>
</evidence>
<evidence type="ECO:0000256" key="2">
    <source>
        <dbReference type="ARBA" id="ARBA00007603"/>
    </source>
</evidence>
<dbReference type="InterPro" id="IPR024602">
    <property type="entry name" value="COG_su2_N"/>
</dbReference>
<sequence length="682" mass="79441">MPNVIDNLITKVPTDLCFNCNEFTKESFSVDQFLQDHRNKANLETMRDDLGIYLKVLRSAMIELINKDYADFVNLSSNLIGLDKVINGIQVPLGQLKEELLLVQKNIEDAMFEVSNKLERRRKIREKKRSLISLNRAHNSIHKLHSLLEQIHFLSPLILERIAAEYNLLKFNISRCQEDLTPSDRKNCEEIGQRVYSLLDQQFLKFQKEDKDSQLTRVLGIYVMLERITEAEHLYRKSVVSPAMNNLINEEALASNPRGLSGLYDTLINFVEQDMKVLLQFTQHKYKPPTVKGFDFLINSYWPEVEQRLELHLTSIYAPGNPDLFYQCYSETLHFLTKLEAKCDCPEAIRRLHQHSQYQSFKQRWNLPVYFQIRFQEIAGTFESVLVNYDFIDEDAEGWRLLVTQTAWQCIQRCWQDRVYISQLTHRFWKLSLQILSRYHVWTTEILNKKSEDGRLKINFWVGLYSDITLLVKKFDELFTLICGQLRPSVSTNTRELLKKSLDETKALLTSQLSLVSNKIVSYVTVESTTALRQVSEVPRLFRRTNRDTPTKALPYVAAMLSSPLEFHSNHKLNPHALQWLQNIFSDITKQYFTAVCDVLTSVQKTEESLRRLKKSRDRSSASGNANNERGGDDDKIRLQLYLDANSYYKAVENSGIKKENVEQLNDLLNLVETSHTKNGQK</sequence>
<proteinExistence type="inferred from homology"/>
<keyword evidence="7" id="KW-0472">Membrane</keyword>
<dbReference type="Pfam" id="PF12022">
    <property type="entry name" value="COG2_C"/>
    <property type="match status" value="1"/>
</dbReference>
<organism evidence="12">
    <name type="scientific">Clastoptera arizonana</name>
    <name type="common">Arizona spittle bug</name>
    <dbReference type="NCBI Taxonomy" id="38151"/>
    <lineage>
        <taxon>Eukaryota</taxon>
        <taxon>Metazoa</taxon>
        <taxon>Ecdysozoa</taxon>
        <taxon>Arthropoda</taxon>
        <taxon>Hexapoda</taxon>
        <taxon>Insecta</taxon>
        <taxon>Pterygota</taxon>
        <taxon>Neoptera</taxon>
        <taxon>Paraneoptera</taxon>
        <taxon>Hemiptera</taxon>
        <taxon>Auchenorrhyncha</taxon>
        <taxon>Cercopoidea</taxon>
        <taxon>Clastopteridae</taxon>
        <taxon>Clastoptera</taxon>
    </lineage>
</organism>
<dbReference type="AlphaFoldDB" id="A0A1B6C3H8"/>
<comment type="similarity">
    <text evidence="2">Belongs to the COG2 family.</text>
</comment>
<dbReference type="EMBL" id="GEDC01029245">
    <property type="protein sequence ID" value="JAS08053.1"/>
    <property type="molecule type" value="Transcribed_RNA"/>
</dbReference>
<reference evidence="12" key="1">
    <citation type="submission" date="2015-12" db="EMBL/GenBank/DDBJ databases">
        <title>De novo transcriptome assembly of four potential Pierce s Disease insect vectors from Arizona vineyards.</title>
        <authorList>
            <person name="Tassone E.E."/>
        </authorList>
    </citation>
    <scope>NUCLEOTIDE SEQUENCE</scope>
</reference>
<evidence type="ECO:0000313" key="12">
    <source>
        <dbReference type="EMBL" id="JAS08053.1"/>
    </source>
</evidence>
<accession>A0A1B6C3H8</accession>
<evidence type="ECO:0000256" key="7">
    <source>
        <dbReference type="ARBA" id="ARBA00023136"/>
    </source>
</evidence>
<dbReference type="PANTHER" id="PTHR12961:SF0">
    <property type="entry name" value="CONSERVED OLIGOMERIC GOLGI COMPLEX SUBUNIT 2"/>
    <property type="match status" value="1"/>
</dbReference>
<dbReference type="Pfam" id="PF06148">
    <property type="entry name" value="COG2_N"/>
    <property type="match status" value="1"/>
</dbReference>
<keyword evidence="5" id="KW-0653">Protein transport</keyword>
<feature type="region of interest" description="Disordered" evidence="9">
    <location>
        <begin position="610"/>
        <end position="633"/>
    </location>
</feature>
<dbReference type="InterPro" id="IPR009316">
    <property type="entry name" value="COG2"/>
</dbReference>
<dbReference type="GO" id="GO:0006891">
    <property type="term" value="P:intra-Golgi vesicle-mediated transport"/>
    <property type="evidence" value="ECO:0007669"/>
    <property type="project" value="TreeGrafter"/>
</dbReference>
<evidence type="ECO:0000256" key="1">
    <source>
        <dbReference type="ARBA" id="ARBA00004395"/>
    </source>
</evidence>
<keyword evidence="6" id="KW-0333">Golgi apparatus</keyword>
<evidence type="ECO:0000256" key="3">
    <source>
        <dbReference type="ARBA" id="ARBA00020977"/>
    </source>
</evidence>
<name>A0A1B6C3H8_9HEMI</name>
<evidence type="ECO:0000313" key="13">
    <source>
        <dbReference type="EMBL" id="JAS16876.1"/>
    </source>
</evidence>
<dbReference type="GO" id="GO:0007030">
    <property type="term" value="P:Golgi organization"/>
    <property type="evidence" value="ECO:0007669"/>
    <property type="project" value="InterPro"/>
</dbReference>